<feature type="region of interest" description="Disordered" evidence="11">
    <location>
        <begin position="3079"/>
        <end position="3104"/>
    </location>
</feature>
<feature type="compositionally biased region" description="Low complexity" evidence="11">
    <location>
        <begin position="1766"/>
        <end position="1791"/>
    </location>
</feature>
<feature type="compositionally biased region" description="Acidic residues" evidence="11">
    <location>
        <begin position="4918"/>
        <end position="4930"/>
    </location>
</feature>
<evidence type="ECO:0000256" key="5">
    <source>
        <dbReference type="ARBA" id="ARBA00022771"/>
    </source>
</evidence>
<feature type="region of interest" description="Disordered" evidence="11">
    <location>
        <begin position="4093"/>
        <end position="4119"/>
    </location>
</feature>
<feature type="region of interest" description="Disordered" evidence="11">
    <location>
        <begin position="3208"/>
        <end position="3229"/>
    </location>
</feature>
<feature type="compositionally biased region" description="Low complexity" evidence="11">
    <location>
        <begin position="4753"/>
        <end position="4781"/>
    </location>
</feature>
<feature type="region of interest" description="Disordered" evidence="11">
    <location>
        <begin position="4746"/>
        <end position="4820"/>
    </location>
</feature>
<organism evidence="14 15">
    <name type="scientific">Dermatophagoides pteronyssinus</name>
    <name type="common">European house dust mite</name>
    <dbReference type="NCBI Taxonomy" id="6956"/>
    <lineage>
        <taxon>Eukaryota</taxon>
        <taxon>Metazoa</taxon>
        <taxon>Ecdysozoa</taxon>
        <taxon>Arthropoda</taxon>
        <taxon>Chelicerata</taxon>
        <taxon>Arachnida</taxon>
        <taxon>Acari</taxon>
        <taxon>Acariformes</taxon>
        <taxon>Sarcoptiformes</taxon>
        <taxon>Astigmata</taxon>
        <taxon>Psoroptidia</taxon>
        <taxon>Analgoidea</taxon>
        <taxon>Pyroglyphidae</taxon>
        <taxon>Dermatophagoidinae</taxon>
        <taxon>Dermatophagoides</taxon>
    </lineage>
</organism>
<feature type="region of interest" description="Disordered" evidence="11">
    <location>
        <begin position="4033"/>
        <end position="4063"/>
    </location>
</feature>
<feature type="compositionally biased region" description="Polar residues" evidence="11">
    <location>
        <begin position="122"/>
        <end position="131"/>
    </location>
</feature>
<dbReference type="InterPro" id="IPR011992">
    <property type="entry name" value="EF-hand-dom_pair"/>
</dbReference>
<feature type="coiled-coil region" evidence="10">
    <location>
        <begin position="3805"/>
        <end position="3832"/>
    </location>
</feature>
<dbReference type="SUPFAM" id="SSF57850">
    <property type="entry name" value="RING/U-box"/>
    <property type="match status" value="1"/>
</dbReference>
<dbReference type="InterPro" id="IPR050774">
    <property type="entry name" value="KCMF1/Dystrophin"/>
</dbReference>
<dbReference type="CDD" id="cd02334">
    <property type="entry name" value="ZZ_dystrophin"/>
    <property type="match status" value="1"/>
</dbReference>
<evidence type="ECO:0000256" key="3">
    <source>
        <dbReference type="ARBA" id="ARBA00022490"/>
    </source>
</evidence>
<dbReference type="Gene3D" id="2.20.70.10">
    <property type="match status" value="1"/>
</dbReference>
<feature type="region of interest" description="Disordered" evidence="11">
    <location>
        <begin position="3468"/>
        <end position="3503"/>
    </location>
</feature>
<feature type="region of interest" description="Disordered" evidence="11">
    <location>
        <begin position="3032"/>
        <end position="3055"/>
    </location>
</feature>
<evidence type="ECO:0000256" key="6">
    <source>
        <dbReference type="ARBA" id="ARBA00022833"/>
    </source>
</evidence>
<feature type="compositionally biased region" description="Basic and acidic residues" evidence="11">
    <location>
        <begin position="2938"/>
        <end position="2955"/>
    </location>
</feature>
<feature type="compositionally biased region" description="Low complexity" evidence="11">
    <location>
        <begin position="4033"/>
        <end position="4044"/>
    </location>
</feature>
<dbReference type="InterPro" id="IPR001715">
    <property type="entry name" value="CH_dom"/>
</dbReference>
<feature type="compositionally biased region" description="Pro residues" evidence="11">
    <location>
        <begin position="2077"/>
        <end position="2091"/>
    </location>
</feature>
<feature type="region of interest" description="Disordered" evidence="11">
    <location>
        <begin position="2913"/>
        <end position="2975"/>
    </location>
</feature>
<keyword evidence="3" id="KW-0963">Cytoplasm</keyword>
<dbReference type="Proteomes" id="UP000887458">
    <property type="component" value="Unassembled WGS sequence"/>
</dbReference>
<feature type="compositionally biased region" description="Acidic residues" evidence="11">
    <location>
        <begin position="2018"/>
        <end position="2043"/>
    </location>
</feature>
<feature type="coiled-coil region" evidence="10">
    <location>
        <begin position="2663"/>
        <end position="2697"/>
    </location>
</feature>
<feature type="compositionally biased region" description="Low complexity" evidence="11">
    <location>
        <begin position="2913"/>
        <end position="2934"/>
    </location>
</feature>
<feature type="domain" description="Calponin-homology (CH)" evidence="12">
    <location>
        <begin position="6"/>
        <end position="111"/>
    </location>
</feature>
<keyword evidence="4" id="KW-0479">Metal-binding</keyword>
<feature type="region of interest" description="Disordered" evidence="11">
    <location>
        <begin position="1766"/>
        <end position="1795"/>
    </location>
</feature>
<protein>
    <recommendedName>
        <fullName evidence="16">Dystrophin-like</fullName>
    </recommendedName>
</protein>
<feature type="compositionally biased region" description="Basic and acidic residues" evidence="11">
    <location>
        <begin position="4047"/>
        <end position="4061"/>
    </location>
</feature>
<feature type="compositionally biased region" description="Low complexity" evidence="11">
    <location>
        <begin position="4102"/>
        <end position="4111"/>
    </location>
</feature>
<feature type="compositionally biased region" description="Low complexity" evidence="11">
    <location>
        <begin position="4804"/>
        <end position="4820"/>
    </location>
</feature>
<feature type="compositionally biased region" description="Polar residues" evidence="11">
    <location>
        <begin position="3483"/>
        <end position="3494"/>
    </location>
</feature>
<keyword evidence="6" id="KW-0862">Zinc</keyword>
<dbReference type="PROSITE" id="PS01357">
    <property type="entry name" value="ZF_ZZ_1"/>
    <property type="match status" value="1"/>
</dbReference>
<feature type="region of interest" description="Disordered" evidence="11">
    <location>
        <begin position="3295"/>
        <end position="3366"/>
    </location>
</feature>
<feature type="compositionally biased region" description="Low complexity" evidence="11">
    <location>
        <begin position="3079"/>
        <end position="3096"/>
    </location>
</feature>
<evidence type="ECO:0000256" key="2">
    <source>
        <dbReference type="ARBA" id="ARBA00004278"/>
    </source>
</evidence>
<feature type="compositionally biased region" description="Low complexity" evidence="11">
    <location>
        <begin position="4401"/>
        <end position="4420"/>
    </location>
</feature>
<gene>
    <name evidence="14" type="ORF">DERP_006029</name>
</gene>
<evidence type="ECO:0000256" key="8">
    <source>
        <dbReference type="ARBA" id="ARBA00023212"/>
    </source>
</evidence>
<dbReference type="PROSITE" id="PS50021">
    <property type="entry name" value="CH"/>
    <property type="match status" value="1"/>
</dbReference>
<evidence type="ECO:0000313" key="14">
    <source>
        <dbReference type="EMBL" id="KAH9425421.1"/>
    </source>
</evidence>
<feature type="compositionally biased region" description="Low complexity" evidence="11">
    <location>
        <begin position="4994"/>
        <end position="5017"/>
    </location>
</feature>
<sequence>MTNKQNDLEKKLLAWCQQATISYEGVNIINFTTSWNDGLAFNALLHHFRPKLFNYGEILSMDKNDRLKHSFELFYKHFHIDQLLKPEDVNTPKPDKKSIMMYVMCFFQVIESQQQQQQQQQSMDIDQSGSNIPKPKSPTTTKHPGQLSIKRQLNMQTAGIKSSILDQSSSGKKMKRSIGQSSSSSSGIPVLSPDYQRRLSTTTSTTTNTSTISTPTTGSGGGDHHLSSSSNDSSSNKTTKNDEKILKEYGKMIEDLMTLLLDAEDRLEQKQNDDHKKFRLANFESSSTTKESQNNNKVLIESSIDFNQLLHNRIMATIEMAEYAKLRFNEHEQFLTEMTNYSERINYAFERGKLLIESNNNSKTTIPKLQDSRSISEVVVQMKLLNQRYNDLRSISIKHQRYLQDMLLQAQNSQLEELRTLMTKTEQRISLLIPEKINESPYSFESLQQQIDTFNQLQQTMNSEQQLLSEISKFVIVDNNNDGLLSGVDNQQFINNDNDFIDQLDALNERWSTACRITEERGEFLKKLYENWSAFNDEQKRLNDWLERLERRLADIEESADETLAKKQATKQDIRFLKNIQRHLERMRTDILYGPDQLHRRKQTESTTTTTELTDEEELKSSPISKITGYSYALLKLDSKSDSKLSQKIIRIVENIGRRWETLIGQIESIENTVQNRIDRYSSIITDADDADDDDRKLSMIDKVNQSPSPPVPKQQQPSTNKMIELSNSNYCEWENLVDSLNKWIDLIEKNNLQNLNIDREKFIDLFSIDNVNQVSDIDIESINLIDLESFDEQQSIEYCLEQCSPKSRQNFLPLSSSSLSMIIDKLSLNNLSNQQYSSMKQIELFEQDDQILLDLQQQIKYRYNLDFVKLNQLYQQQLINKHDDNQSSTSTTKYYEQIENRMKELTERWQQFEQHIDSLRKRIEILKSLNKLHYETEQMLNVLDKYRDKFEQFYKQLTNSNSMDQQQIKQQIEMCKISIESKLEKVKQINQYLIDYRRKMSEIFICWPNLESINIWYHYRSINRLLDDPIDFNQQTLQKQSIIIIIDILKFERIVLLMKNLSELLLAQIINDADKKDVVVVVVKEVTESTTTAIIDSPTTTTTAKADKVRIAIEEFNTWLAKVINMIDEYNDDDDDDDLVDDNQDITDVVNLEQVDNNVVVNLDNNNQTQSQISELRPSQQQPGSKLRSFADLANAIDSRIFILADLQKTVDDEQQNYSFACRRAAEFIFSSDNQQPNQQQQNIEQKELIEIENLLIKLNPSDYDEQTGQLICSIQSLIERWSLLFDRFKTLLPQLENISPSITVLETEFSQLLKFVESSDQFLNESIAIGDLESLQCQLIACQCLKQYMQGTAEENFQTIINTAQKALKLLLGNDFDYYDIIPIIRYIKQTWHSLCQRILNKLQKLQQAEDLTEKLISEIARYNELLNRLEDSTKLSSIDQRLSMNELPPPLLVEDDSTVTKMIVNDCLIYNLPKIYLNQLQKLQNDYNENILNGNESIIKLLLSLTSDINNYQTLAFEQLNNQAKILLPKRIEKLQQILQQYQYNFDQLIDILQQLERLFMDEQKFSKLISNEFERLKRRQKTVEDMEDASQFIDQVENLIQNFHDDNNGNNKRQKRLKQIEQLLMKDQKIMKFFQQIPTISTKILDKYRLEMKNIYKFNDENFPQKLEKLIESTNEFLDQCRQADQSICNVQEWLNEFRNNQSIIDYQNEIETKRNDLFKIQQDYMKKFEQLSFNEASKRLQNKIQFVMNIIDDLIRQQQQQKLTTNNSNSNNNNGTGLGGNRNSSLQESSINKRNSNRNYHHHHLAINSKMNMDSELSTLEKDLADLGSSINEMEIIFDTNNDNEQTIPTILEQLINIDCHEYNTQLSGFKKRFDFIRKIAQQEKLNTFQQGRLDYLDNTCIALIKSLEFRINVLNDLLKLCKDINDNLLRLESEADRLKPLSIIIDQNDDNQQQQQQLKQNCRKILSDICQLKEKLDISCIRHSDILIGIEEVGSCYDELLTLIAEHYVLDDDDDDDLNDDNLNEEEENLNNDDQMEELSKSKSIDLTTTTTMKESESNKNENEMDVDRPQSPPTTLPSALPLPPSTDNEAKIDSIDKPVMEKNLFVDTVKPLSERIINNLILGEPDLDPINSYSFQSYLIKLKQLEQWIDLIGQRNIFELSKRRKLNPNRMFPFMLEDELYVLNKHLNQCRSQLEQYLCLATITGLTSPSQSSSQSSSTNDKCSIHPPFDIPLKSTTATSINENYAIEIEWPIDCYRIPKSLLTDDWSSMIIDRKNDWDQIVCQSQQLFKLLEQKFDKSNFIFLKLHRHLKLIHEDTIQFNVEIRKLIDWFENVELQINNGRITMITADPNRLDECDLNLNVVARTQSLLVTQLRTHIQCYGRLNVIYERIIKHFTPEIDKNFQQYSFDLKSLLDAKNRLKHEMDKVTNKWNSIVHELTWRRQCLLDIALARTTATINGYPYRPGDDPDFDNLIKDAVRHELNSIDMDDYDEIVEPLKQFEKWLHDTDNELIIITTKLSSTSTNRNNDNNNSMITIHRRLKSIEQSMSKQFMNWMLLTRQPFVQQLNIGNIDDNQRRILSKKFESISIRLYRLAYFIEIYLTSTTNIGQMIHSQLEWLLLSLEHLYLIDDYVFNQQQQSNESINNNTFPIESITFLDNIHNQLINHERQIKQIEILIEELQQNSEQIHLKNYQLDWKLLQEFQQIKFLYKQLQNLLRKFGLTSSAAIHYQMKNTYTYYNSYRQRLQQQQQQQQQKQSSNSISNNSIVVVKNCDCRTGNNNNNSNNNNNNNYCHCCEYNPNELKNYYQQSTKQLNQWIINELFYIDLLLIKVSINKSSSINMNQTTPTTMTTMTPSNLIKFIIRRTEDLLTELHFSVFILQQIWLQLSSTTTTSTTTNIDEQQHIINQQQQQSKQQQQQSLTINQQQQRRQKSIDNNDDHHDDSYDSFKRFNSLEPHHQRKRQQQQIQRESNSINNDLLDNQSTKSLNQLIRPNIDYYNQIEQTIMERIRDIQREHHQRSLQQLLLSTKQQQQQQQSIDNNDGSNSKKIDNVYDTVADVMGDNIDNIDINQQSLLSDNDNNSNNSNSYYNRPNDLPEISKKYQSTNLDMQRQDIEQWLDSMEQRLANISIVNNQFVQQNQNNQNTTQNNKTSVTATESKDLKSQLTILSDYESECNQYSYRLQTLCNSIDSRISSLTSIKLNEKNQSQQQQQQQQSSSSTVINSNNISMPYYEHLIKLRKQASDMQCRCNYLYLCIKCKTRSLNELLSLTSSSSNRNLLMSMVNGGSSSGTDLDNYGTQSSKKSSKSISSIKSTNLQSSSPDTSTTTTAAAAAASSSSSLSQSQQITSNNQISSSSNNNINYSLHEQSEKRFNKWLAEMEQSLDFIEKGLAAESALININNDGTITNINNDDTSLYSNVSEMQQMHMNYYEKIKIIQREIEQKRTDHRLLMELLDNIPISTTTTTTSATSTSTTTTNQDSKSSISNNRQQQQQQQQSIDPWLLKFRNRIEQMNGRWNNVRLRVLTLRSRLESSSFVNKSLTSTLTTKTTCPVPVSYSTVSLYSVINNNQQQNYGWNHQNQHQNNDNESIISSTINLIAYNNIINERSQQLILSLRELTEWIIKQQMEFQQKQQQQQIPIQFSSSDHNHHQQQIAKESDEIIPLDIANVLQQKTSLIQLRNQLIEKRPIIDSSLLSCHNFLRRLAVKRAQDVQQQQQQQQRLGNQSRISASTSIASSIAGSTINNNNDQQQQQQQQRKQQQQQNGQQIEKLELSLNREMNKLLELWHSVQSTVDIGLQRLDEAHLRLNDLQRVMDDLAAKLHEAEMVKSKWIPIINLTFDDLPQQRSQLKTYNQMYVVPVSRDVIHVNEIAARLTGRNVPLSHGNLKSLEEVTTRARLLRISIDERSRELDQIQQDHGRQQQHFLTEAVDEPWERAVTNNKLPCYINRQTETVHLLSPRYIQIIDSMNEFNDVRYAAYRTAMKLRRLQLKLGLNYVNLNNLVQAFEQYGLGPNNNNNSQKKLSKNLKSDNITTTNNNDDSSNDNKKESTTTNREEDNINDDLPYELRLISVPDIVSCLKKIFETAEIERQQQEERSTTTTKTSSNKKQSKDKENVKILANNNADDNDLKSSSSSMAINIPICVDLCLNWLLDLYDAPSRAGFIRQFSFQVALVLLSHISLEQKYIYLFNLIANNDNHCADERRFGLLIYDCLRLPKLLGEVAAFGGTNVEPSVRSCLEMSLASGLRSTNTINNGNGNDDGGSITIDQVLAWIRAEPQSLVWLIVLHRLRLAENSLHPAKCNSCRKYPIKGFRYRCLKCFNFDLCQYCFLSDKSIKKHKPSHPMQEYCIATTSGEDMRDFSKILRNKFKSGRYFKRHQALGYLPVQSLHEGDRLVANINDNNDNNNSYNNNNNNNNGESEYEPSYVHTLQGSYSHAPSSNTTPVHTLTYPQRSISPGSSMMMMMTNTANRKDLDFQFIHQQQQQQSQQHYTSIRPGPLPPLPSMNINTSGIYGTRSIYQQQLQQQQQRKQQQQQIAAASSANNQSPSGHRILPTITTGSSNNVGGDQNQFVRISPSRSSLKSNQNNQNQNNDDIHQRLGKYANRLAEIENQQQQQQQRQTNPILLNRSESLRSNGRSQLRTGRFDSLQPMTTTLNQLPSNHPHRRSSLNQPGSGERHHHHHHLQFQKQQQQQPISIQSPTEMLSKIAADQRNELEIIIQRLQEENRLLMNEYSQLKAVITNGSGQKRMNSSSSSSTSSPPSTITSPPLSITSPTNSSDNQQTKSVKLSINNNHNVDYKSTKSPTLSSPSSTKLPTSSSFWLDEVKQLKNDKNHLEIRKFELEKCNKLLEIQLNQFKNYINQQTGQLDEKTKEKLENRIREAEKLLNEQQKQQFEFEKQQQQQDDKFNEKILKFDDDDDDDDNDNDESVNQSKHHYHQQPLLHTAADCLNNAVESLVDVLNQNDDDQDNEDGQGEESATNFQFVGKNKSMTNGQQQPSTTQSQSQSTNNQRNTSITKTKLSLSKHTSRV</sequence>
<dbReference type="Gene3D" id="1.10.418.10">
    <property type="entry name" value="Calponin-like domain"/>
    <property type="match status" value="1"/>
</dbReference>
<feature type="region of interest" description="Disordered" evidence="11">
    <location>
        <begin position="2018"/>
        <end position="2094"/>
    </location>
</feature>
<keyword evidence="10" id="KW-0175">Coiled coil</keyword>
<feature type="compositionally biased region" description="Low complexity" evidence="11">
    <location>
        <begin position="3032"/>
        <end position="3043"/>
    </location>
</feature>
<feature type="region of interest" description="Disordered" evidence="11">
    <location>
        <begin position="116"/>
        <end position="147"/>
    </location>
</feature>
<dbReference type="Gene3D" id="1.10.238.10">
    <property type="entry name" value="EF-hand"/>
    <property type="match status" value="2"/>
</dbReference>
<feature type="compositionally biased region" description="Low complexity" evidence="11">
    <location>
        <begin position="3306"/>
        <end position="3366"/>
    </location>
</feature>
<dbReference type="Gene3D" id="1.20.58.60">
    <property type="match status" value="2"/>
</dbReference>
<feature type="region of interest" description="Disordered" evidence="11">
    <location>
        <begin position="162"/>
        <end position="243"/>
    </location>
</feature>
<proteinExistence type="predicted"/>
<reference evidence="14 15" key="1">
    <citation type="journal article" date="2018" name="J. Allergy Clin. Immunol.">
        <title>High-quality assembly of Dermatophagoides pteronyssinus genome and transcriptome reveals a wide range of novel allergens.</title>
        <authorList>
            <person name="Liu X.Y."/>
            <person name="Yang K.Y."/>
            <person name="Wang M.Q."/>
            <person name="Kwok J.S."/>
            <person name="Zeng X."/>
            <person name="Yang Z."/>
            <person name="Xiao X.J."/>
            <person name="Lau C.P."/>
            <person name="Li Y."/>
            <person name="Huang Z.M."/>
            <person name="Ba J.G."/>
            <person name="Yim A.K."/>
            <person name="Ouyang C.Y."/>
            <person name="Ngai S.M."/>
            <person name="Chan T.F."/>
            <person name="Leung E.L."/>
            <person name="Liu L."/>
            <person name="Liu Z.G."/>
            <person name="Tsui S.K."/>
        </authorList>
    </citation>
    <scope>NUCLEOTIDE SEQUENCE [LARGE SCALE GENOMIC DNA]</scope>
    <source>
        <strain evidence="14">Derp</strain>
    </source>
</reference>
<dbReference type="Pfam" id="PF00307">
    <property type="entry name" value="CH"/>
    <property type="match status" value="1"/>
</dbReference>
<feature type="compositionally biased region" description="Polar residues" evidence="11">
    <location>
        <begin position="4652"/>
        <end position="4663"/>
    </location>
</feature>
<feature type="compositionally biased region" description="Polar residues" evidence="11">
    <location>
        <begin position="4558"/>
        <end position="4572"/>
    </location>
</feature>
<accession>A0ABQ8JS40</accession>
<feature type="domain" description="ZZ-type" evidence="13">
    <location>
        <begin position="4300"/>
        <end position="4356"/>
    </location>
</feature>
<keyword evidence="15" id="KW-1185">Reference proteome</keyword>
<feature type="compositionally biased region" description="Polar residues" evidence="11">
    <location>
        <begin position="4624"/>
        <end position="4644"/>
    </location>
</feature>
<evidence type="ECO:0000256" key="11">
    <source>
        <dbReference type="SAM" id="MobiDB-lite"/>
    </source>
</evidence>
<dbReference type="PANTHER" id="PTHR12268">
    <property type="entry name" value="E3 UBIQUITIN-PROTEIN LIGASE KCMF1"/>
    <property type="match status" value="1"/>
</dbReference>
<feature type="region of interest" description="Disordered" evidence="11">
    <location>
        <begin position="4613"/>
        <end position="4699"/>
    </location>
</feature>
<feature type="compositionally biased region" description="Polar residues" evidence="11">
    <location>
        <begin position="3295"/>
        <end position="3305"/>
    </location>
</feature>
<evidence type="ECO:0000256" key="1">
    <source>
        <dbReference type="ARBA" id="ARBA00004245"/>
    </source>
</evidence>
<evidence type="ECO:0000256" key="10">
    <source>
        <dbReference type="SAM" id="Coils"/>
    </source>
</evidence>
<feature type="compositionally biased region" description="Polar residues" evidence="11">
    <location>
        <begin position="162"/>
        <end position="171"/>
    </location>
</feature>
<dbReference type="InterPro" id="IPR043145">
    <property type="entry name" value="Znf_ZZ_sf"/>
</dbReference>
<dbReference type="Pfam" id="PF09069">
    <property type="entry name" value="EF-hand_3"/>
    <property type="match status" value="1"/>
</dbReference>
<evidence type="ECO:0000313" key="15">
    <source>
        <dbReference type="Proteomes" id="UP000887458"/>
    </source>
</evidence>
<evidence type="ECO:0008006" key="16">
    <source>
        <dbReference type="Google" id="ProtNLM"/>
    </source>
</evidence>
<dbReference type="SMART" id="SM00291">
    <property type="entry name" value="ZnF_ZZ"/>
    <property type="match status" value="1"/>
</dbReference>
<dbReference type="InterPro" id="IPR015153">
    <property type="entry name" value="EF-hand_dom_typ1"/>
</dbReference>
<dbReference type="SUPFAM" id="SSF47576">
    <property type="entry name" value="Calponin-homology domain, CH-domain"/>
    <property type="match status" value="1"/>
</dbReference>
<dbReference type="InterPro" id="IPR015154">
    <property type="entry name" value="EF-hand_dom_typ2"/>
</dbReference>
<feature type="compositionally biased region" description="Low complexity" evidence="11">
    <location>
        <begin position="133"/>
        <end position="142"/>
    </location>
</feature>
<evidence type="ECO:0000256" key="7">
    <source>
        <dbReference type="ARBA" id="ARBA00022837"/>
    </source>
</evidence>
<keyword evidence="7" id="KW-0106">Calcium</keyword>
<dbReference type="Pfam" id="PF09068">
    <property type="entry name" value="EF-hand_2"/>
    <property type="match status" value="2"/>
</dbReference>
<feature type="region of interest" description="Disordered" evidence="11">
    <location>
        <begin position="4483"/>
        <end position="4572"/>
    </location>
</feature>
<feature type="compositionally biased region" description="Low complexity" evidence="11">
    <location>
        <begin position="200"/>
        <end position="217"/>
    </location>
</feature>
<feature type="coiled-coil region" evidence="10">
    <location>
        <begin position="539"/>
        <end position="573"/>
    </location>
</feature>
<feature type="compositionally biased region" description="Polar residues" evidence="11">
    <location>
        <begin position="5018"/>
        <end position="5032"/>
    </location>
</feature>
<feature type="coiled-coil region" evidence="10">
    <location>
        <begin position="4868"/>
        <end position="4905"/>
    </location>
</feature>
<feature type="compositionally biased region" description="Low complexity" evidence="11">
    <location>
        <begin position="227"/>
        <end position="238"/>
    </location>
</feature>
<dbReference type="Gene3D" id="3.30.60.90">
    <property type="match status" value="1"/>
</dbReference>
<feature type="coiled-coil region" evidence="10">
    <location>
        <begin position="4708"/>
        <end position="4742"/>
    </location>
</feature>
<dbReference type="InterPro" id="IPR000433">
    <property type="entry name" value="Znf_ZZ"/>
</dbReference>
<feature type="coiled-coil region" evidence="10">
    <location>
        <begin position="896"/>
        <end position="923"/>
    </location>
</feature>
<feature type="compositionally biased region" description="Low complexity" evidence="11">
    <location>
        <begin position="3468"/>
        <end position="3482"/>
    </location>
</feature>
<feature type="compositionally biased region" description="Basic and acidic residues" evidence="11">
    <location>
        <begin position="2060"/>
        <end position="2075"/>
    </location>
</feature>
<evidence type="ECO:0000259" key="13">
    <source>
        <dbReference type="PROSITE" id="PS50135"/>
    </source>
</evidence>
<dbReference type="PANTHER" id="PTHR12268:SF14">
    <property type="entry name" value="DYSTROPHIN-1"/>
    <property type="match status" value="1"/>
</dbReference>
<comment type="caution">
    <text evidence="14">The sequence shown here is derived from an EMBL/GenBank/DDBJ whole genome shotgun (WGS) entry which is preliminary data.</text>
</comment>
<evidence type="ECO:0000256" key="4">
    <source>
        <dbReference type="ARBA" id="ARBA00022723"/>
    </source>
</evidence>
<reference evidence="14 15" key="2">
    <citation type="journal article" date="2022" name="Mol. Biol. Evol.">
        <title>Comparative Genomics Reveals Insights into the Divergent Evolution of Astigmatic Mites and Household Pest Adaptations.</title>
        <authorList>
            <person name="Xiong Q."/>
            <person name="Wan A.T."/>
            <person name="Liu X."/>
            <person name="Fung C.S."/>
            <person name="Xiao X."/>
            <person name="Malainual N."/>
            <person name="Hou J."/>
            <person name="Wang L."/>
            <person name="Wang M."/>
            <person name="Yang K.Y."/>
            <person name="Cui Y."/>
            <person name="Leung E.L."/>
            <person name="Nong W."/>
            <person name="Shin S.K."/>
            <person name="Au S.W."/>
            <person name="Jeong K.Y."/>
            <person name="Chew F.T."/>
            <person name="Hui J.H."/>
            <person name="Leung T.F."/>
            <person name="Tungtrongchitr A."/>
            <person name="Zhong N."/>
            <person name="Liu Z."/>
            <person name="Tsui S.K."/>
        </authorList>
    </citation>
    <scope>NUCLEOTIDE SEQUENCE [LARGE SCALE GENOMIC DNA]</scope>
    <source>
        <strain evidence="14">Derp</strain>
    </source>
</reference>
<feature type="region of interest" description="Disordered" evidence="11">
    <location>
        <begin position="3744"/>
        <end position="3772"/>
    </location>
</feature>
<evidence type="ECO:0000256" key="9">
    <source>
        <dbReference type="PROSITE-ProRule" id="PRU00228"/>
    </source>
</evidence>
<dbReference type="PROSITE" id="PS50135">
    <property type="entry name" value="ZF_ZZ_2"/>
    <property type="match status" value="1"/>
</dbReference>
<dbReference type="SUPFAM" id="SSF46966">
    <property type="entry name" value="Spectrin repeat"/>
    <property type="match status" value="3"/>
</dbReference>
<dbReference type="InterPro" id="IPR036872">
    <property type="entry name" value="CH_dom_sf"/>
</dbReference>
<evidence type="ECO:0000259" key="12">
    <source>
        <dbReference type="PROSITE" id="PS50021"/>
    </source>
</evidence>
<dbReference type="SMART" id="SM00033">
    <property type="entry name" value="CH"/>
    <property type="match status" value="1"/>
</dbReference>
<keyword evidence="5 9" id="KW-0863">Zinc-finger</keyword>
<feature type="compositionally biased region" description="Polar residues" evidence="11">
    <location>
        <begin position="4782"/>
        <end position="4798"/>
    </location>
</feature>
<feature type="compositionally biased region" description="Low complexity" evidence="11">
    <location>
        <begin position="4523"/>
        <end position="4551"/>
    </location>
</feature>
<dbReference type="EMBL" id="NJHN03000018">
    <property type="protein sequence ID" value="KAH9425421.1"/>
    <property type="molecule type" value="Genomic_DNA"/>
</dbReference>
<name>A0ABQ8JS40_DERPT</name>
<comment type="subcellular location">
    <subcellularLocation>
        <location evidence="2">Cell membrane</location>
        <location evidence="2">Sarcolemma</location>
        <topology evidence="2">Peripheral membrane protein</topology>
        <orientation evidence="2">Cytoplasmic side</orientation>
    </subcellularLocation>
    <subcellularLocation>
        <location evidence="1">Cytoplasm</location>
        <location evidence="1">Cytoskeleton</location>
    </subcellularLocation>
</comment>
<dbReference type="Pfam" id="PF00569">
    <property type="entry name" value="ZZ"/>
    <property type="match status" value="1"/>
</dbReference>
<feature type="region of interest" description="Disordered" evidence="11">
    <location>
        <begin position="4400"/>
        <end position="4426"/>
    </location>
</feature>
<dbReference type="SUPFAM" id="SSF47473">
    <property type="entry name" value="EF-hand"/>
    <property type="match status" value="3"/>
</dbReference>
<feature type="region of interest" description="Disordered" evidence="11">
    <location>
        <begin position="597"/>
        <end position="620"/>
    </location>
</feature>
<keyword evidence="8" id="KW-0206">Cytoskeleton</keyword>
<feature type="region of interest" description="Disordered" evidence="11">
    <location>
        <begin position="4916"/>
        <end position="4939"/>
    </location>
</feature>
<feature type="compositionally biased region" description="Low complexity" evidence="11">
    <location>
        <begin position="3212"/>
        <end position="3225"/>
    </location>
</feature>
<feature type="region of interest" description="Disordered" evidence="11">
    <location>
        <begin position="4987"/>
        <end position="5032"/>
    </location>
</feature>
<feature type="coiled-coil region" evidence="10">
    <location>
        <begin position="1408"/>
        <end position="1435"/>
    </location>
</feature>